<comment type="subcellular location">
    <subcellularLocation>
        <location evidence="1">Cell membrane</location>
        <topology evidence="1">Multi-pass membrane protein</topology>
    </subcellularLocation>
</comment>
<feature type="transmembrane region" description="Helical" evidence="6">
    <location>
        <begin position="326"/>
        <end position="346"/>
    </location>
</feature>
<feature type="transmembrane region" description="Helical" evidence="6">
    <location>
        <begin position="12"/>
        <end position="34"/>
    </location>
</feature>
<dbReference type="NCBIfam" id="TIGR02900">
    <property type="entry name" value="spore_V_B"/>
    <property type="match status" value="1"/>
</dbReference>
<keyword evidence="8" id="KW-1185">Reference proteome</keyword>
<dbReference type="InterPro" id="IPR014249">
    <property type="entry name" value="Spore_V_B"/>
</dbReference>
<dbReference type="PANTHER" id="PTHR30250:SF24">
    <property type="entry name" value="STAGE V SPORULATION PROTEIN B"/>
    <property type="match status" value="1"/>
</dbReference>
<gene>
    <name evidence="7" type="primary">spoVB</name>
    <name evidence="7" type="ORF">ACFPU1_12110</name>
</gene>
<feature type="transmembrane region" description="Helical" evidence="6">
    <location>
        <begin position="352"/>
        <end position="371"/>
    </location>
</feature>
<feature type="transmembrane region" description="Helical" evidence="6">
    <location>
        <begin position="250"/>
        <end position="275"/>
    </location>
</feature>
<reference evidence="8" key="1">
    <citation type="journal article" date="2019" name="Int. J. Syst. Evol. Microbiol.">
        <title>The Global Catalogue of Microorganisms (GCM) 10K type strain sequencing project: providing services to taxonomists for standard genome sequencing and annotation.</title>
        <authorList>
            <consortium name="The Broad Institute Genomics Platform"/>
            <consortium name="The Broad Institute Genome Sequencing Center for Infectious Disease"/>
            <person name="Wu L."/>
            <person name="Ma J."/>
        </authorList>
    </citation>
    <scope>NUCLEOTIDE SEQUENCE [LARGE SCALE GENOMIC DNA]</scope>
    <source>
        <strain evidence="8">CECT 7184</strain>
    </source>
</reference>
<feature type="transmembrane region" description="Helical" evidence="6">
    <location>
        <begin position="40"/>
        <end position="63"/>
    </location>
</feature>
<feature type="transmembrane region" description="Helical" evidence="6">
    <location>
        <begin position="84"/>
        <end position="109"/>
    </location>
</feature>
<feature type="transmembrane region" description="Helical" evidence="6">
    <location>
        <begin position="161"/>
        <end position="180"/>
    </location>
</feature>
<evidence type="ECO:0000256" key="3">
    <source>
        <dbReference type="ARBA" id="ARBA00022692"/>
    </source>
</evidence>
<feature type="transmembrane region" description="Helical" evidence="6">
    <location>
        <begin position="413"/>
        <end position="437"/>
    </location>
</feature>
<dbReference type="EMBL" id="JBHSOZ010000005">
    <property type="protein sequence ID" value="MFC5713529.1"/>
    <property type="molecule type" value="Genomic_DNA"/>
</dbReference>
<evidence type="ECO:0000313" key="8">
    <source>
        <dbReference type="Proteomes" id="UP001596142"/>
    </source>
</evidence>
<evidence type="ECO:0000256" key="4">
    <source>
        <dbReference type="ARBA" id="ARBA00022989"/>
    </source>
</evidence>
<keyword evidence="3 6" id="KW-0812">Transmembrane</keyword>
<dbReference type="Pfam" id="PF01943">
    <property type="entry name" value="Polysacc_synt"/>
    <property type="match status" value="1"/>
</dbReference>
<keyword evidence="5 6" id="KW-0472">Membrane</keyword>
<dbReference type="Proteomes" id="UP001596142">
    <property type="component" value="Unassembled WGS sequence"/>
</dbReference>
<protein>
    <submittedName>
        <fullName evidence="7">Stage V sporulation protein B</fullName>
    </submittedName>
</protein>
<organism evidence="7 8">
    <name type="scientific">Thalassorhabdus alkalitolerans</name>
    <dbReference type="NCBI Taxonomy" id="2282697"/>
    <lineage>
        <taxon>Bacteria</taxon>
        <taxon>Bacillati</taxon>
        <taxon>Bacillota</taxon>
        <taxon>Bacilli</taxon>
        <taxon>Bacillales</taxon>
        <taxon>Bacillaceae</taxon>
        <taxon>Thalassorhabdus</taxon>
    </lineage>
</organism>
<dbReference type="PANTHER" id="PTHR30250">
    <property type="entry name" value="PST FAMILY PREDICTED COLANIC ACID TRANSPORTER"/>
    <property type="match status" value="1"/>
</dbReference>
<evidence type="ECO:0000256" key="2">
    <source>
        <dbReference type="ARBA" id="ARBA00022475"/>
    </source>
</evidence>
<accession>A0ABW0YM67</accession>
<feature type="transmembrane region" description="Helical" evidence="6">
    <location>
        <begin position="480"/>
        <end position="501"/>
    </location>
</feature>
<sequence length="518" mass="55995">MSKQTFLQGTLILIMAGLITRFLGFINKIVVARIMGAEGVGLYMMAVPTLLLIITLTQLGLPVAISKLIAEADAENDTKKMKKILVVSLAVTGSSSIFFTIGVMAAAPFLSSFLLTDARALYPLLAIIPIVPIVALSAVLRGYFQGRQNMRPTAYSQVIEQVVRITLVAICTKAFLPYGVEYAAAGAMLSVVAGELISLLYMIWMFKAKKPMKVRKQFFSYVKGGKKTFNDLMTIALPTTGSRLVGSLSFFFEPIVVAQSLAIAGVATAAATAQYGELSGFVIPLLTLPTFITASLSVSLVPAISEAAARNDYRTIQKRLRQASRVAFISGGISVVVLYVFAAPVMDLMYNAPHAAVFLHVMAPFTIFLYFQGPLQATLQALNMAKAAMYNSLAGAIVKIGTIAVLASQPGLGIMGAALGITVSMVLVTLLHFTAVAKTISITIETREILSILVIMLGSGWAGHWFFHEALQHSLLLPRTILSLIFTVLCYVAGLFLFRIVTIKHVLRLPFFTFFQKK</sequence>
<proteinExistence type="predicted"/>
<feature type="transmembrane region" description="Helical" evidence="6">
    <location>
        <begin position="281"/>
        <end position="305"/>
    </location>
</feature>
<name>A0ABW0YM67_9BACI</name>
<feature type="transmembrane region" description="Helical" evidence="6">
    <location>
        <begin position="121"/>
        <end position="140"/>
    </location>
</feature>
<keyword evidence="2" id="KW-1003">Cell membrane</keyword>
<feature type="transmembrane region" description="Helical" evidence="6">
    <location>
        <begin position="186"/>
        <end position="206"/>
    </location>
</feature>
<dbReference type="RefSeq" id="WP_385941438.1">
    <property type="nucleotide sequence ID" value="NZ_JBHSOZ010000005.1"/>
</dbReference>
<keyword evidence="4 6" id="KW-1133">Transmembrane helix</keyword>
<feature type="transmembrane region" description="Helical" evidence="6">
    <location>
        <begin position="387"/>
        <end position="407"/>
    </location>
</feature>
<dbReference type="PIRSF" id="PIRSF038958">
    <property type="entry name" value="PG_synth_SpoVB"/>
    <property type="match status" value="1"/>
</dbReference>
<dbReference type="InterPro" id="IPR050833">
    <property type="entry name" value="Poly_Biosynth_Transport"/>
</dbReference>
<evidence type="ECO:0000256" key="1">
    <source>
        <dbReference type="ARBA" id="ARBA00004651"/>
    </source>
</evidence>
<evidence type="ECO:0000313" key="7">
    <source>
        <dbReference type="EMBL" id="MFC5713529.1"/>
    </source>
</evidence>
<evidence type="ECO:0000256" key="5">
    <source>
        <dbReference type="ARBA" id="ARBA00023136"/>
    </source>
</evidence>
<feature type="transmembrane region" description="Helical" evidence="6">
    <location>
        <begin position="449"/>
        <end position="468"/>
    </location>
</feature>
<dbReference type="CDD" id="cd13124">
    <property type="entry name" value="MATE_SpoVB_like"/>
    <property type="match status" value="1"/>
</dbReference>
<evidence type="ECO:0000256" key="6">
    <source>
        <dbReference type="SAM" id="Phobius"/>
    </source>
</evidence>
<dbReference type="InterPro" id="IPR002797">
    <property type="entry name" value="Polysacc_synth"/>
</dbReference>
<dbReference type="InterPro" id="IPR024923">
    <property type="entry name" value="PG_synth_SpoVB"/>
</dbReference>
<comment type="caution">
    <text evidence="7">The sequence shown here is derived from an EMBL/GenBank/DDBJ whole genome shotgun (WGS) entry which is preliminary data.</text>
</comment>